<dbReference type="InterPro" id="IPR050770">
    <property type="entry name" value="Intradiol_RC_Dioxygenase"/>
</dbReference>
<dbReference type="InterPro" id="IPR012786">
    <property type="entry name" value="Protocat_dOase_a"/>
</dbReference>
<gene>
    <name evidence="5" type="ORF">BJL86_2348</name>
</gene>
<dbReference type="RefSeq" id="WP_067475979.1">
    <property type="nucleotide sequence ID" value="NZ_CP015961.1"/>
</dbReference>
<dbReference type="EMBL" id="CP015961">
    <property type="protein sequence ID" value="ANI93112.1"/>
    <property type="molecule type" value="Genomic_DNA"/>
</dbReference>
<evidence type="ECO:0000259" key="4">
    <source>
        <dbReference type="Pfam" id="PF00775"/>
    </source>
</evidence>
<dbReference type="InterPro" id="IPR015889">
    <property type="entry name" value="Intradiol_dOase_core"/>
</dbReference>
<dbReference type="PANTHER" id="PTHR33711">
    <property type="entry name" value="DIOXYGENASE, PUTATIVE (AFU_ORTHOLOGUE AFUA_2G02910)-RELATED"/>
    <property type="match status" value="1"/>
</dbReference>
<keyword evidence="2 5" id="KW-0223">Dioxygenase</keyword>
<evidence type="ECO:0000256" key="2">
    <source>
        <dbReference type="ARBA" id="ARBA00022964"/>
    </source>
</evidence>
<name>A0A173LQN5_9ACTN</name>
<evidence type="ECO:0000256" key="3">
    <source>
        <dbReference type="ARBA" id="ARBA00023002"/>
    </source>
</evidence>
<dbReference type="OrthoDB" id="4417174at2"/>
<feature type="domain" description="Intradiol ring-cleavage dioxygenases" evidence="4">
    <location>
        <begin position="35"/>
        <end position="107"/>
    </location>
</feature>
<dbReference type="Pfam" id="PF00775">
    <property type="entry name" value="Dioxygenase_C"/>
    <property type="match status" value="1"/>
</dbReference>
<dbReference type="Gene3D" id="2.60.130.10">
    <property type="entry name" value="Aromatic compound dioxygenase"/>
    <property type="match status" value="1"/>
</dbReference>
<accession>A0A173LQN5</accession>
<dbReference type="NCBIfam" id="TIGR02423">
    <property type="entry name" value="protocat_alph"/>
    <property type="match status" value="1"/>
</dbReference>
<evidence type="ECO:0000256" key="1">
    <source>
        <dbReference type="ARBA" id="ARBA00007825"/>
    </source>
</evidence>
<dbReference type="AlphaFoldDB" id="A0A173LQN5"/>
<protein>
    <submittedName>
        <fullName evidence="5">Protocatechuate 3,4-dioxygenase alpha chain</fullName>
    </submittedName>
</protein>
<organism evidence="5 6">
    <name type="scientific">Dietzia timorensis</name>
    <dbReference type="NCBI Taxonomy" id="499555"/>
    <lineage>
        <taxon>Bacteria</taxon>
        <taxon>Bacillati</taxon>
        <taxon>Actinomycetota</taxon>
        <taxon>Actinomycetes</taxon>
        <taxon>Mycobacteriales</taxon>
        <taxon>Dietziaceae</taxon>
        <taxon>Dietzia</taxon>
    </lineage>
</organism>
<dbReference type="InterPro" id="IPR000627">
    <property type="entry name" value="Intradiol_dOase_C"/>
</dbReference>
<proteinExistence type="inferred from homology"/>
<reference evidence="5 6" key="1">
    <citation type="submission" date="2016-06" db="EMBL/GenBank/DDBJ databases">
        <title>Complete genome sequence of a saline-alkali tolerant type strain Dietzia timorensis ID05-A0528T.</title>
        <authorList>
            <person name="Wu X."/>
        </authorList>
    </citation>
    <scope>NUCLEOTIDE SEQUENCE [LARGE SCALE GENOMIC DNA]</scope>
    <source>
        <strain evidence="5 6">ID05-A0528</strain>
    </source>
</reference>
<dbReference type="GO" id="GO:0008199">
    <property type="term" value="F:ferric iron binding"/>
    <property type="evidence" value="ECO:0007669"/>
    <property type="project" value="InterPro"/>
</dbReference>
<evidence type="ECO:0000313" key="5">
    <source>
        <dbReference type="EMBL" id="ANI93112.1"/>
    </source>
</evidence>
<keyword evidence="3" id="KW-0560">Oxidoreductase</keyword>
<dbReference type="PANTHER" id="PTHR33711:SF9">
    <property type="entry name" value="PROTOCATECHUATE 3,4-DIOXYGENASE ALPHA CHAIN"/>
    <property type="match status" value="1"/>
</dbReference>
<dbReference type="STRING" id="499555.BJL86_2348"/>
<dbReference type="GO" id="GO:0018578">
    <property type="term" value="F:protocatechuate 3,4-dioxygenase activity"/>
    <property type="evidence" value="ECO:0007669"/>
    <property type="project" value="InterPro"/>
</dbReference>
<dbReference type="Proteomes" id="UP000186104">
    <property type="component" value="Chromosome"/>
</dbReference>
<sequence>MPKLLPTPAQTVGPFFHYALPYERGNELALPGAAETVVLHGTVYDGAGAPVPDALIELWQADENGEAPSPAGALQRDGITFAGYGRCATDAEGRYSFFTRTPGAMDGQQVPFFSLCVFARGLLDRVFTRAYLDPAGVEKDLADVPAERRSTLAVIREQEAPGRERFRFDIRLQGSDETVFLEFSPATASPSDVLEAQN</sequence>
<dbReference type="SUPFAM" id="SSF49482">
    <property type="entry name" value="Aromatic compound dioxygenase"/>
    <property type="match status" value="1"/>
</dbReference>
<evidence type="ECO:0000313" key="6">
    <source>
        <dbReference type="Proteomes" id="UP000186104"/>
    </source>
</evidence>
<comment type="similarity">
    <text evidence="1">Belongs to the intradiol ring-cleavage dioxygenase family.</text>
</comment>
<dbReference type="KEGG" id="dtm:BJL86_2348"/>
<keyword evidence="6" id="KW-1185">Reference proteome</keyword>